<dbReference type="GO" id="GO:0020037">
    <property type="term" value="F:heme binding"/>
    <property type="evidence" value="ECO:0007669"/>
    <property type="project" value="TreeGrafter"/>
</dbReference>
<dbReference type="GO" id="GO:0005737">
    <property type="term" value="C:cytoplasm"/>
    <property type="evidence" value="ECO:0007669"/>
    <property type="project" value="UniProtKB-SubCell"/>
</dbReference>
<dbReference type="InterPro" id="IPR006917">
    <property type="entry name" value="SOUL_heme-bd"/>
</dbReference>
<organism evidence="8 9">
    <name type="scientific">Xyrichtys novacula</name>
    <name type="common">Pearly razorfish</name>
    <name type="synonym">Hemipteronotus novacula</name>
    <dbReference type="NCBI Taxonomy" id="13765"/>
    <lineage>
        <taxon>Eukaryota</taxon>
        <taxon>Metazoa</taxon>
        <taxon>Chordata</taxon>
        <taxon>Craniata</taxon>
        <taxon>Vertebrata</taxon>
        <taxon>Euteleostomi</taxon>
        <taxon>Actinopterygii</taxon>
        <taxon>Neopterygii</taxon>
        <taxon>Teleostei</taxon>
        <taxon>Neoteleostei</taxon>
        <taxon>Acanthomorphata</taxon>
        <taxon>Eupercaria</taxon>
        <taxon>Labriformes</taxon>
        <taxon>Labridae</taxon>
        <taxon>Xyrichtys</taxon>
    </lineage>
</organism>
<evidence type="ECO:0000256" key="3">
    <source>
        <dbReference type="ARBA" id="ARBA00011245"/>
    </source>
</evidence>
<reference evidence="8" key="1">
    <citation type="submission" date="2023-08" db="EMBL/GenBank/DDBJ databases">
        <authorList>
            <person name="Alioto T."/>
            <person name="Alioto T."/>
            <person name="Gomez Garrido J."/>
        </authorList>
    </citation>
    <scope>NUCLEOTIDE SEQUENCE</scope>
</reference>
<comment type="subunit">
    <text evidence="3">Monomer.</text>
</comment>
<name>A0AAV1GNW3_XYRNO</name>
<dbReference type="Pfam" id="PF04832">
    <property type="entry name" value="SOUL"/>
    <property type="match status" value="1"/>
</dbReference>
<evidence type="ECO:0000256" key="2">
    <source>
        <dbReference type="ARBA" id="ARBA00009817"/>
    </source>
</evidence>
<feature type="signal peptide" evidence="7">
    <location>
        <begin position="1"/>
        <end position="27"/>
    </location>
</feature>
<evidence type="ECO:0000256" key="6">
    <source>
        <dbReference type="ARBA" id="ARBA00040755"/>
    </source>
</evidence>
<dbReference type="SUPFAM" id="SSF55136">
    <property type="entry name" value="Probable bacterial effector-binding domain"/>
    <property type="match status" value="1"/>
</dbReference>
<dbReference type="Gene3D" id="3.20.80.10">
    <property type="entry name" value="Regulatory factor, effector binding domain"/>
    <property type="match status" value="1"/>
</dbReference>
<gene>
    <name evidence="8" type="ORF">XNOV1_A016084</name>
</gene>
<evidence type="ECO:0000313" key="9">
    <source>
        <dbReference type="Proteomes" id="UP001178508"/>
    </source>
</evidence>
<protein>
    <recommendedName>
        <fullName evidence="6">Heme-binding protein 1</fullName>
    </recommendedName>
</protein>
<comment type="similarity">
    <text evidence="2">Belongs to the HEBP family.</text>
</comment>
<comment type="function">
    <text evidence="5">May bind free porphyrinogens that may be present in the cell and thus facilitate removal of these potentially toxic compound. Binds with a high affinity to one molecule of heme or porphyrins. It binds metalloporphyrins, free porphyrins and N-methylprotoporphyrin with similar affinities.</text>
</comment>
<comment type="subcellular location">
    <subcellularLocation>
        <location evidence="1">Cytoplasm</location>
    </subcellularLocation>
</comment>
<keyword evidence="9" id="KW-1185">Reference proteome</keyword>
<feature type="chain" id="PRO_5043852690" description="Heme-binding protein 1" evidence="7">
    <location>
        <begin position="28"/>
        <end position="224"/>
    </location>
</feature>
<dbReference type="InterPro" id="IPR011256">
    <property type="entry name" value="Reg_factor_effector_dom_sf"/>
</dbReference>
<evidence type="ECO:0000256" key="1">
    <source>
        <dbReference type="ARBA" id="ARBA00004496"/>
    </source>
</evidence>
<sequence length="224" mass="25582">MIPSRHSGTMILLSGLVGVLLVLTAEARVGKSSESEFCTETEECLMFKRICETYEYEVREYGPAKWVSTEVEAWFLDYATYQAFWRLYGYITGENHEGKNIEMTSPVLVEILKNGVYKMSFLLPSEFQRNPPKPTDKKVYLIDMPGKIVYVRSFGGWLTHITDVYHSYKLSSALDSSGAMYQKSPRYAVGYNSPMTLFDRHNEVWYMAEGKPVCPSPGEQLLSD</sequence>
<evidence type="ECO:0000256" key="5">
    <source>
        <dbReference type="ARBA" id="ARBA00037673"/>
    </source>
</evidence>
<dbReference type="PANTHER" id="PTHR11220">
    <property type="entry name" value="HEME-BINDING PROTEIN-RELATED"/>
    <property type="match status" value="1"/>
</dbReference>
<dbReference type="EMBL" id="OY660879">
    <property type="protein sequence ID" value="CAJ1075282.1"/>
    <property type="molecule type" value="Genomic_DNA"/>
</dbReference>
<keyword evidence="4" id="KW-0963">Cytoplasm</keyword>
<dbReference type="FunFam" id="3.20.80.10:FF:000003">
    <property type="entry name" value="Heme-binding protein 1"/>
    <property type="match status" value="1"/>
</dbReference>
<evidence type="ECO:0000256" key="7">
    <source>
        <dbReference type="SAM" id="SignalP"/>
    </source>
</evidence>
<evidence type="ECO:0000313" key="8">
    <source>
        <dbReference type="EMBL" id="CAJ1075282.1"/>
    </source>
</evidence>
<dbReference type="AlphaFoldDB" id="A0AAV1GNW3"/>
<dbReference type="Proteomes" id="UP001178508">
    <property type="component" value="Chromosome 16"/>
</dbReference>
<dbReference type="PANTHER" id="PTHR11220:SF1">
    <property type="entry name" value="HEME-BINDING PROTEIN 2"/>
    <property type="match status" value="1"/>
</dbReference>
<accession>A0AAV1GNW3</accession>
<keyword evidence="7" id="KW-0732">Signal</keyword>
<proteinExistence type="inferred from homology"/>
<evidence type="ECO:0000256" key="4">
    <source>
        <dbReference type="ARBA" id="ARBA00022490"/>
    </source>
</evidence>